<evidence type="ECO:0008006" key="5">
    <source>
        <dbReference type="Google" id="ProtNLM"/>
    </source>
</evidence>
<dbReference type="PANTHER" id="PTHR34618">
    <property type="entry name" value="SURFACE PROTEIN MAS1, PUTATIVE-RELATED"/>
    <property type="match status" value="1"/>
</dbReference>
<feature type="region of interest" description="Disordered" evidence="1">
    <location>
        <begin position="113"/>
        <end position="141"/>
    </location>
</feature>
<evidence type="ECO:0000256" key="2">
    <source>
        <dbReference type="SAM" id="SignalP"/>
    </source>
</evidence>
<keyword evidence="4" id="KW-1185">Reference proteome</keyword>
<dbReference type="EMBL" id="LKEB01000003">
    <property type="protein sequence ID" value="ROW17147.1"/>
    <property type="molecule type" value="Genomic_DNA"/>
</dbReference>
<reference evidence="3 4" key="1">
    <citation type="submission" date="2015-09" db="EMBL/GenBank/DDBJ databases">
        <title>Host preference determinants of Valsa canker pathogens revealed by comparative genomics.</title>
        <authorList>
            <person name="Yin Z."/>
            <person name="Huang L."/>
        </authorList>
    </citation>
    <scope>NUCLEOTIDE SEQUENCE [LARGE SCALE GENOMIC DNA]</scope>
    <source>
        <strain evidence="3 4">SXYLt</strain>
    </source>
</reference>
<dbReference type="PANTHER" id="PTHR34618:SF3">
    <property type="entry name" value="GEGH 16 PROTEIN"/>
    <property type="match status" value="1"/>
</dbReference>
<dbReference type="Pfam" id="PF11327">
    <property type="entry name" value="Egh16-like"/>
    <property type="match status" value="1"/>
</dbReference>
<gene>
    <name evidence="3" type="ORF">VPNG_01338</name>
</gene>
<feature type="signal peptide" evidence="2">
    <location>
        <begin position="1"/>
        <end position="19"/>
    </location>
</feature>
<feature type="compositionally biased region" description="Low complexity" evidence="1">
    <location>
        <begin position="269"/>
        <end position="293"/>
    </location>
</feature>
<evidence type="ECO:0000313" key="4">
    <source>
        <dbReference type="Proteomes" id="UP000285146"/>
    </source>
</evidence>
<dbReference type="OrthoDB" id="3241054at2759"/>
<accession>A0A423XL03</accession>
<comment type="caution">
    <text evidence="3">The sequence shown here is derived from an EMBL/GenBank/DDBJ whole genome shotgun (WGS) entry which is preliminary data.</text>
</comment>
<keyword evidence="2" id="KW-0732">Signal</keyword>
<organism evidence="3 4">
    <name type="scientific">Cytospora leucostoma</name>
    <dbReference type="NCBI Taxonomy" id="1230097"/>
    <lineage>
        <taxon>Eukaryota</taxon>
        <taxon>Fungi</taxon>
        <taxon>Dikarya</taxon>
        <taxon>Ascomycota</taxon>
        <taxon>Pezizomycotina</taxon>
        <taxon>Sordariomycetes</taxon>
        <taxon>Sordariomycetidae</taxon>
        <taxon>Diaporthales</taxon>
        <taxon>Cytosporaceae</taxon>
        <taxon>Cytospora</taxon>
    </lineage>
</organism>
<sequence length="335" mass="34367">MPFTTRAFITSAMLAMASAQGVIVKAVGDSGNSYGLQVDSSDSTDANFISLAEISANVVNECGRTLAKGNIDIGENTEDALASGDVTKVTQGGKVKVTVNQVNSNGTGPYTCDLDQTSNASGTSGQVPLDVEQDDSSSDKGQLQLQVTLPDDLACIGSSQGNVCTVRCRNAQDYGGCFAVQQTDTSGLPDNNSPSNITTAQTLEGIMAQVQQNQKDLPAAIDGNQDAKSVDDQGLDIVDSILDDDSSISQQVEKELATASVSASTAAATSGIASSGSGTTASGSGTGSTTNSGHKNHNGHKGHKGNKGNNKRMSPAARRASRYVVSGKKYEEEGN</sequence>
<feature type="compositionally biased region" description="Polar residues" evidence="1">
    <location>
        <begin position="113"/>
        <end position="126"/>
    </location>
</feature>
<protein>
    <recommendedName>
        <fullName evidence="5">Gas1-like protein</fullName>
    </recommendedName>
</protein>
<evidence type="ECO:0000313" key="3">
    <source>
        <dbReference type="EMBL" id="ROW17147.1"/>
    </source>
</evidence>
<dbReference type="InParanoid" id="A0A423XL03"/>
<evidence type="ECO:0000256" key="1">
    <source>
        <dbReference type="SAM" id="MobiDB-lite"/>
    </source>
</evidence>
<feature type="region of interest" description="Disordered" evidence="1">
    <location>
        <begin position="269"/>
        <end position="335"/>
    </location>
</feature>
<proteinExistence type="predicted"/>
<dbReference type="InterPro" id="IPR021476">
    <property type="entry name" value="Egh16-like"/>
</dbReference>
<dbReference type="STRING" id="1230097.A0A423XL03"/>
<dbReference type="Proteomes" id="UP000285146">
    <property type="component" value="Unassembled WGS sequence"/>
</dbReference>
<dbReference type="AlphaFoldDB" id="A0A423XL03"/>
<feature type="compositionally biased region" description="Basic residues" evidence="1">
    <location>
        <begin position="294"/>
        <end position="310"/>
    </location>
</feature>
<name>A0A423XL03_9PEZI</name>
<feature type="chain" id="PRO_5019003137" description="Gas1-like protein" evidence="2">
    <location>
        <begin position="20"/>
        <end position="335"/>
    </location>
</feature>